<sequence>MTIETDFSAATGDAEALRDVLDDLEGRSRSFGSALTGALTSATRGGKGLEEVLRSAGLRLTEIALSAGLKPLEGLLGSALSGLTGSLGGTTAFADGGVPGRVTPFAAGGVVSTPTYFPMAGEMGLMGEAGSEAILPLKRGSDGALGVAASGGAAPMNVVFNVTASDAQSFRKSEGQIAAMLTRTVGRGRRGV</sequence>
<keyword evidence="2" id="KW-1185">Reference proteome</keyword>
<evidence type="ECO:0000313" key="2">
    <source>
        <dbReference type="Proteomes" id="UP000757604"/>
    </source>
</evidence>
<evidence type="ECO:0000313" key="1">
    <source>
        <dbReference type="EMBL" id="MBW9064191.1"/>
    </source>
</evidence>
<proteinExistence type="predicted"/>
<dbReference type="Proteomes" id="UP000757604">
    <property type="component" value="Unassembled WGS sequence"/>
</dbReference>
<dbReference type="EMBL" id="JAEUAO010000002">
    <property type="protein sequence ID" value="MBW9064191.1"/>
    <property type="molecule type" value="Genomic_DNA"/>
</dbReference>
<dbReference type="RefSeq" id="WP_220372128.1">
    <property type="nucleotide sequence ID" value="NZ_JAEUAO010000002.1"/>
</dbReference>
<name>A0ABS7HAC1_9HYPH</name>
<gene>
    <name evidence="1" type="ORF">JNB71_12760</name>
</gene>
<comment type="caution">
    <text evidence="1">The sequence shown here is derived from an EMBL/GenBank/DDBJ whole genome shotgun (WGS) entry which is preliminary data.</text>
</comment>
<protein>
    <submittedName>
        <fullName evidence="1">Phage tail tape measure protein</fullName>
    </submittedName>
</protein>
<accession>A0ABS7HAC1</accession>
<reference evidence="1 2" key="1">
    <citation type="journal article" date="2021" name="MBio">
        <title>Poor Competitiveness of Bradyrhizobium in Pigeon Pea Root Colonization in Indian Soils.</title>
        <authorList>
            <person name="Chalasani D."/>
            <person name="Basu A."/>
            <person name="Pullabhotla S.V.S.R.N."/>
            <person name="Jorrin B."/>
            <person name="Neal A.L."/>
            <person name="Poole P.S."/>
            <person name="Podile A.R."/>
            <person name="Tkacz A."/>
        </authorList>
    </citation>
    <scope>NUCLEOTIDE SEQUENCE [LARGE SCALE GENOMIC DNA]</scope>
    <source>
        <strain evidence="1 2">HU44</strain>
    </source>
</reference>
<organism evidence="1 2">
    <name type="scientific">Rhizobium herbae</name>
    <dbReference type="NCBI Taxonomy" id="508661"/>
    <lineage>
        <taxon>Bacteria</taxon>
        <taxon>Pseudomonadati</taxon>
        <taxon>Pseudomonadota</taxon>
        <taxon>Alphaproteobacteria</taxon>
        <taxon>Hyphomicrobiales</taxon>
        <taxon>Rhizobiaceae</taxon>
        <taxon>Rhizobium/Agrobacterium group</taxon>
        <taxon>Rhizobium</taxon>
    </lineage>
</organism>